<dbReference type="EMBL" id="AQIB01030564">
    <property type="status" value="NOT_ANNOTATED_CDS"/>
    <property type="molecule type" value="Genomic_DNA"/>
</dbReference>
<dbReference type="STRING" id="60711.ENSCSAP00000003400"/>
<dbReference type="InterPro" id="IPR011108">
    <property type="entry name" value="RMMBL"/>
</dbReference>
<dbReference type="FunFam" id="3.60.15.10:FF:000005">
    <property type="entry name" value="Cleavage and polyadenylation specificity factor subunit 3"/>
    <property type="match status" value="1"/>
</dbReference>
<evidence type="ECO:0000259" key="7">
    <source>
        <dbReference type="SMART" id="SM01027"/>
    </source>
</evidence>
<dbReference type="PANTHER" id="PTHR11203">
    <property type="entry name" value="CLEAVAGE AND POLYADENYLATION SPECIFICITY FACTOR FAMILY MEMBER"/>
    <property type="match status" value="1"/>
</dbReference>
<keyword evidence="3" id="KW-0540">Nuclease</keyword>
<gene>
    <name evidence="9" type="primary">CPSF3</name>
</gene>
<dbReference type="Ensembl" id="ENSCSAT00000005166.1">
    <property type="protein sequence ID" value="ENSCSAP00000003400.1"/>
    <property type="gene ID" value="ENSCSAG00000007125.1"/>
</dbReference>
<evidence type="ECO:0000256" key="3">
    <source>
        <dbReference type="ARBA" id="ARBA00022722"/>
    </source>
</evidence>
<dbReference type="eggNOG" id="KOG1137">
    <property type="taxonomic scope" value="Eukaryota"/>
</dbReference>
<dbReference type="InterPro" id="IPR001279">
    <property type="entry name" value="Metallo-B-lactamas"/>
</dbReference>
<keyword evidence="5" id="KW-0539">Nucleus</keyword>
<dbReference type="SMART" id="SM01098">
    <property type="entry name" value="CPSF73-100_C"/>
    <property type="match status" value="1"/>
</dbReference>
<dbReference type="EMBL" id="AQIB01030562">
    <property type="status" value="NOT_ANNOTATED_CDS"/>
    <property type="molecule type" value="Genomic_DNA"/>
</dbReference>
<dbReference type="Pfam" id="PF00753">
    <property type="entry name" value="Lactamase_B"/>
    <property type="match status" value="1"/>
</dbReference>
<dbReference type="SUPFAM" id="SSF56281">
    <property type="entry name" value="Metallo-hydrolase/oxidoreductase"/>
    <property type="match status" value="1"/>
</dbReference>
<reference evidence="9 10" key="1">
    <citation type="submission" date="2014-03" db="EMBL/GenBank/DDBJ databases">
        <authorList>
            <person name="Warren W."/>
            <person name="Wilson R.K."/>
        </authorList>
    </citation>
    <scope>NUCLEOTIDE SEQUENCE</scope>
</reference>
<dbReference type="GO" id="GO:0006398">
    <property type="term" value="P:mRNA 3'-end processing by stem-loop binding and cleavage"/>
    <property type="evidence" value="ECO:0007669"/>
    <property type="project" value="Ensembl"/>
</dbReference>
<evidence type="ECO:0000256" key="2">
    <source>
        <dbReference type="ARBA" id="ARBA00022664"/>
    </source>
</evidence>
<dbReference type="PANTHER" id="PTHR11203:SF11">
    <property type="entry name" value="CLEAVAGE AND POLYADENYLATION SPECIFICITY FACTOR SUBUNIT 3"/>
    <property type="match status" value="1"/>
</dbReference>
<proteinExistence type="predicted"/>
<organism evidence="9 10">
    <name type="scientific">Chlorocebus sabaeus</name>
    <name type="common">Green monkey</name>
    <name type="synonym">Simia sabaea</name>
    <dbReference type="NCBI Taxonomy" id="60711"/>
    <lineage>
        <taxon>Eukaryota</taxon>
        <taxon>Metazoa</taxon>
        <taxon>Chordata</taxon>
        <taxon>Craniata</taxon>
        <taxon>Vertebrata</taxon>
        <taxon>Euteleostomi</taxon>
        <taxon>Mammalia</taxon>
        <taxon>Eutheria</taxon>
        <taxon>Euarchontoglires</taxon>
        <taxon>Primates</taxon>
        <taxon>Haplorrhini</taxon>
        <taxon>Catarrhini</taxon>
        <taxon>Cercopithecidae</taxon>
        <taxon>Cercopithecinae</taxon>
        <taxon>Chlorocebus</taxon>
    </lineage>
</organism>
<accession>A0A0D9R461</accession>
<dbReference type="EMBL" id="AQIB01030566">
    <property type="status" value="NOT_ANNOTATED_CDS"/>
    <property type="molecule type" value="Genomic_DNA"/>
</dbReference>
<name>A0A0D9R461_CHLSB</name>
<dbReference type="InterPro" id="IPR036866">
    <property type="entry name" value="RibonucZ/Hydroxyglut_hydro"/>
</dbReference>
<dbReference type="EMBL" id="AQIB01030569">
    <property type="status" value="NOT_ANNOTATED_CDS"/>
    <property type="molecule type" value="Genomic_DNA"/>
</dbReference>
<dbReference type="EMBL" id="AQIB01030571">
    <property type="status" value="NOT_ANNOTATED_CDS"/>
    <property type="molecule type" value="Genomic_DNA"/>
</dbReference>
<dbReference type="EMBL" id="AQIB01030563">
    <property type="status" value="NOT_ANNOTATED_CDS"/>
    <property type="molecule type" value="Genomic_DNA"/>
</dbReference>
<dbReference type="Pfam" id="PF07521">
    <property type="entry name" value="RMMBL"/>
    <property type="match status" value="1"/>
</dbReference>
<evidence type="ECO:0000256" key="5">
    <source>
        <dbReference type="ARBA" id="ARBA00023242"/>
    </source>
</evidence>
<reference evidence="9" key="2">
    <citation type="submission" date="2025-08" db="UniProtKB">
        <authorList>
            <consortium name="Ensembl"/>
        </authorList>
    </citation>
    <scope>IDENTIFICATION</scope>
</reference>
<protein>
    <submittedName>
        <fullName evidence="9">Cleavage and polyadenylation specific factor 3</fullName>
    </submittedName>
</protein>
<dbReference type="EMBL" id="AQIB01030565">
    <property type="status" value="NOT_ANNOTATED_CDS"/>
    <property type="molecule type" value="Genomic_DNA"/>
</dbReference>
<dbReference type="GO" id="GO:0004521">
    <property type="term" value="F:RNA endonuclease activity"/>
    <property type="evidence" value="ECO:0007669"/>
    <property type="project" value="Ensembl"/>
</dbReference>
<dbReference type="GO" id="GO:0046872">
    <property type="term" value="F:metal ion binding"/>
    <property type="evidence" value="ECO:0007669"/>
    <property type="project" value="Ensembl"/>
</dbReference>
<comment type="subcellular location">
    <subcellularLocation>
        <location evidence="1">Nucleus</location>
    </subcellularLocation>
</comment>
<dbReference type="AlphaFoldDB" id="A0A0D9R461"/>
<dbReference type="GO" id="GO:1900087">
    <property type="term" value="P:positive regulation of G1/S transition of mitotic cell cycle"/>
    <property type="evidence" value="ECO:0007669"/>
    <property type="project" value="Ensembl"/>
</dbReference>
<dbReference type="SMART" id="SM01027">
    <property type="entry name" value="Beta-Casp"/>
    <property type="match status" value="1"/>
</dbReference>
<dbReference type="GO" id="GO:0003723">
    <property type="term" value="F:RNA binding"/>
    <property type="evidence" value="ECO:0007669"/>
    <property type="project" value="Ensembl"/>
</dbReference>
<dbReference type="GO" id="GO:0004534">
    <property type="term" value="F:5'-3' RNA exonuclease activity"/>
    <property type="evidence" value="ECO:0007669"/>
    <property type="project" value="Ensembl"/>
</dbReference>
<dbReference type="Pfam" id="PF10996">
    <property type="entry name" value="Beta-Casp"/>
    <property type="match status" value="1"/>
</dbReference>
<dbReference type="jPOST" id="A0A0D9R461"/>
<feature type="domain" description="Pre-mRNA 3'-end-processing endonuclease polyadenylation factor C-term" evidence="8">
    <location>
        <begin position="424"/>
        <end position="630"/>
    </location>
</feature>
<dbReference type="EMBL" id="AQIB01030567">
    <property type="status" value="NOT_ANNOTATED_CDS"/>
    <property type="molecule type" value="Genomic_DNA"/>
</dbReference>
<keyword evidence="4" id="KW-0378">Hydrolase</keyword>
<evidence type="ECO:0000256" key="1">
    <source>
        <dbReference type="ARBA" id="ARBA00004123"/>
    </source>
</evidence>
<dbReference type="Proteomes" id="UP000029965">
    <property type="component" value="Chromosome 14"/>
</dbReference>
<keyword evidence="2" id="KW-0507">mRNA processing</keyword>
<dbReference type="GO" id="GO:0005847">
    <property type="term" value="C:mRNA cleavage and polyadenylation specificity factor complex"/>
    <property type="evidence" value="ECO:0007669"/>
    <property type="project" value="Ensembl"/>
</dbReference>
<evidence type="ECO:0000259" key="6">
    <source>
        <dbReference type="SMART" id="SM00849"/>
    </source>
</evidence>
<dbReference type="Gene3D" id="3.60.15.10">
    <property type="entry name" value="Ribonuclease Z/Hydroxyacylglutathione hydrolase-like"/>
    <property type="match status" value="2"/>
</dbReference>
<feature type="domain" description="Metallo-beta-lactamase" evidence="6">
    <location>
        <begin position="24"/>
        <end position="234"/>
    </location>
</feature>
<evidence type="ECO:0000256" key="4">
    <source>
        <dbReference type="ARBA" id="ARBA00022801"/>
    </source>
</evidence>
<dbReference type="GO" id="GO:0180010">
    <property type="term" value="P:co-transcriptional mRNA 3'-end processing, cleavage and polyadenylation pathway"/>
    <property type="evidence" value="ECO:0007669"/>
    <property type="project" value="Ensembl"/>
</dbReference>
<dbReference type="EMBL" id="AQIB01030570">
    <property type="status" value="NOT_ANNOTATED_CDS"/>
    <property type="molecule type" value="Genomic_DNA"/>
</dbReference>
<feature type="domain" description="Beta-Casp" evidence="7">
    <location>
        <begin position="246"/>
        <end position="329"/>
    </location>
</feature>
<dbReference type="InterPro" id="IPR050698">
    <property type="entry name" value="MBL"/>
</dbReference>
<dbReference type="CDD" id="cd16292">
    <property type="entry name" value="CPSF3-like_MBL-fold"/>
    <property type="match status" value="1"/>
</dbReference>
<evidence type="ECO:0000259" key="8">
    <source>
        <dbReference type="SMART" id="SM01098"/>
    </source>
</evidence>
<reference evidence="9" key="3">
    <citation type="submission" date="2025-09" db="UniProtKB">
        <authorList>
            <consortium name="Ensembl"/>
        </authorList>
    </citation>
    <scope>IDENTIFICATION</scope>
</reference>
<keyword evidence="10" id="KW-1185">Reference proteome</keyword>
<dbReference type="SMART" id="SM00849">
    <property type="entry name" value="Lactamase_B"/>
    <property type="match status" value="1"/>
</dbReference>
<evidence type="ECO:0000313" key="10">
    <source>
        <dbReference type="Proteomes" id="UP000029965"/>
    </source>
</evidence>
<dbReference type="EMBL" id="AQIB01030568">
    <property type="status" value="NOT_ANNOTATED_CDS"/>
    <property type="molecule type" value="Genomic_DNA"/>
</dbReference>
<sequence>MSAIPAEESDQLLIRPLGAGQEVGRSCIILEFKGRKIMLDCGIHPGLEGMDALPYIDLIDPAEIDLLLISHFHLDHCGALPWFLQKTSFKGRTFMTHATKAIYRWLLSDYVKVSNISADDMLYTETDLEESMDKIETINFHEVKEVAGIKFWCYHAGHVLGAAMFMIEIAGVKLLYTGDFSRQEDRHLMAAEIPNIKPDILIIESTYGTHIHEKREEREARFCNTVHDIVNRGGRGLIPVFALGRAQELLLILDEYWQNHPELHDIPIYYASSLAKKCMAVYQTYVNAMNDKIRKQININNPFVFKHISNLKHIMSEPEEITTMSGQKLPLKMSVDYISFSAHTDYQQTSEFIRALKPPHVILVHGEQNEMARLKAALIREYEDNDEVHIEVHNPRNTEAVTLNFRGEKLAKVMGFLADKKPEQGQRVSGILVKRNFNYHILSPCDLSNYTDLAMSTVKQTQAIPYTGPFNLLYYQLQKLTGDVEELEIQEKPALKVFKNITVIQEPGMVVLEWLANPSNDMYADTVTTVILEVQSNPKIRKGAVQKVSKKLEMHVYSKRLEIMLQDIFGEDCISVKDDSILSVTVDGKTANLNLETRTVECEEGSEDDESLREMVELAAQRLYEALTPVH</sequence>
<dbReference type="Pfam" id="PF11718">
    <property type="entry name" value="CPSF73-100_C"/>
    <property type="match status" value="1"/>
</dbReference>
<evidence type="ECO:0000313" key="9">
    <source>
        <dbReference type="Ensembl" id="ENSCSAP00000003400.1"/>
    </source>
</evidence>
<dbReference type="Bgee" id="ENSCSAG00000007125">
    <property type="expression patterns" value="Expressed in fibroblast and 7 other cell types or tissues"/>
</dbReference>
<dbReference type="InterPro" id="IPR021718">
    <property type="entry name" value="CPSF73-100_C"/>
</dbReference>
<dbReference type="OMA" id="TRSVECE"/>
<dbReference type="GeneTree" id="ENSGT00940000155699"/>
<dbReference type="InterPro" id="IPR022712">
    <property type="entry name" value="Beta_Casp"/>
</dbReference>